<evidence type="ECO:0000256" key="1">
    <source>
        <dbReference type="ARBA" id="ARBA00004651"/>
    </source>
</evidence>
<keyword evidence="2" id="KW-1003">Cell membrane</keyword>
<dbReference type="AlphaFoldDB" id="A0A423PV45"/>
<evidence type="ECO:0000256" key="3">
    <source>
        <dbReference type="ARBA" id="ARBA00022692"/>
    </source>
</evidence>
<keyword evidence="5 8" id="KW-0472">Membrane</keyword>
<dbReference type="Proteomes" id="UP000283993">
    <property type="component" value="Unassembled WGS sequence"/>
</dbReference>
<feature type="transmembrane region" description="Helical" evidence="8">
    <location>
        <begin position="167"/>
        <end position="191"/>
    </location>
</feature>
<name>A0A423PV45_9GAMM</name>
<dbReference type="EMBL" id="AYKH01000004">
    <property type="protein sequence ID" value="ROO29455.1"/>
    <property type="molecule type" value="Genomic_DNA"/>
</dbReference>
<feature type="transmembrane region" description="Helical" evidence="8">
    <location>
        <begin position="20"/>
        <end position="44"/>
    </location>
</feature>
<feature type="domain" description="MotA/TolQ/ExbB proton channel" evidence="9">
    <location>
        <begin position="80"/>
        <end position="203"/>
    </location>
</feature>
<feature type="transmembrane region" description="Helical" evidence="8">
    <location>
        <begin position="127"/>
        <end position="147"/>
    </location>
</feature>
<evidence type="ECO:0000256" key="5">
    <source>
        <dbReference type="ARBA" id="ARBA00023136"/>
    </source>
</evidence>
<gene>
    <name evidence="10" type="ORF">SAOR_03100</name>
</gene>
<reference evidence="10 11" key="1">
    <citation type="submission" date="2013-10" db="EMBL/GenBank/DDBJ databases">
        <title>Salinisphaera orenii MK-B5 Genome Sequencing.</title>
        <authorList>
            <person name="Lai Q."/>
            <person name="Li C."/>
            <person name="Shao Z."/>
        </authorList>
    </citation>
    <scope>NUCLEOTIDE SEQUENCE [LARGE SCALE GENOMIC DNA]</scope>
    <source>
        <strain evidence="10 11">MK-B5</strain>
    </source>
</reference>
<feature type="compositionally biased region" description="Low complexity" evidence="7">
    <location>
        <begin position="227"/>
        <end position="238"/>
    </location>
</feature>
<evidence type="ECO:0000313" key="10">
    <source>
        <dbReference type="EMBL" id="ROO29455.1"/>
    </source>
</evidence>
<dbReference type="InterPro" id="IPR002898">
    <property type="entry name" value="MotA_ExbB_proton_chnl"/>
</dbReference>
<evidence type="ECO:0000256" key="4">
    <source>
        <dbReference type="ARBA" id="ARBA00022989"/>
    </source>
</evidence>
<proteinExistence type="inferred from homology"/>
<dbReference type="GO" id="GO:0005886">
    <property type="term" value="C:plasma membrane"/>
    <property type="evidence" value="ECO:0007669"/>
    <property type="project" value="UniProtKB-SubCell"/>
</dbReference>
<comment type="caution">
    <text evidence="10">The sequence shown here is derived from an EMBL/GenBank/DDBJ whole genome shotgun (WGS) entry which is preliminary data.</text>
</comment>
<keyword evidence="10" id="KW-0282">Flagellum</keyword>
<dbReference type="GO" id="GO:0017038">
    <property type="term" value="P:protein import"/>
    <property type="evidence" value="ECO:0007669"/>
    <property type="project" value="TreeGrafter"/>
</dbReference>
<dbReference type="RefSeq" id="WP_123630176.1">
    <property type="nucleotide sequence ID" value="NZ_AYKH01000004.1"/>
</dbReference>
<evidence type="ECO:0000256" key="8">
    <source>
        <dbReference type="SAM" id="Phobius"/>
    </source>
</evidence>
<keyword evidence="10" id="KW-0966">Cell projection</keyword>
<keyword evidence="6" id="KW-0653">Protein transport</keyword>
<accession>A0A423PV45</accession>
<feature type="region of interest" description="Disordered" evidence="7">
    <location>
        <begin position="222"/>
        <end position="250"/>
    </location>
</feature>
<keyword evidence="6" id="KW-0813">Transport</keyword>
<keyword evidence="3 8" id="KW-0812">Transmembrane</keyword>
<dbReference type="PANTHER" id="PTHR30625">
    <property type="entry name" value="PROTEIN TOLQ"/>
    <property type="match status" value="1"/>
</dbReference>
<dbReference type="InterPro" id="IPR050790">
    <property type="entry name" value="ExbB/TolQ_transport"/>
</dbReference>
<evidence type="ECO:0000313" key="11">
    <source>
        <dbReference type="Proteomes" id="UP000283993"/>
    </source>
</evidence>
<sequence>MTPDSSPVLDLAGLFELLRLGGPVVAVLGVMSIFGFAIALLKLWQYASVRVGRRRFITPALSQWRAGERDQAIAALAAERNPIADTLAVAMRGVASGADTAIVREEAARVGARHLSRMRHYFRPLEVIGALAPLIGLLGTVMGMISAFQQLASAGSQVDPSVLSDGIWEALLTTAVGLIVAIPAVAVLNWFERIVERLHEDMQDTLTRFFTRHEATGFDHAATPFAEPESGSNESPGEADAGSRRASHAY</sequence>
<evidence type="ECO:0000256" key="6">
    <source>
        <dbReference type="RuleBase" id="RU004057"/>
    </source>
</evidence>
<evidence type="ECO:0000256" key="7">
    <source>
        <dbReference type="SAM" id="MobiDB-lite"/>
    </source>
</evidence>
<organism evidence="10 11">
    <name type="scientific">Salinisphaera orenii MK-B5</name>
    <dbReference type="NCBI Taxonomy" id="856730"/>
    <lineage>
        <taxon>Bacteria</taxon>
        <taxon>Pseudomonadati</taxon>
        <taxon>Pseudomonadota</taxon>
        <taxon>Gammaproteobacteria</taxon>
        <taxon>Salinisphaerales</taxon>
        <taxon>Salinisphaeraceae</taxon>
        <taxon>Salinisphaera</taxon>
    </lineage>
</organism>
<protein>
    <submittedName>
        <fullName evidence="10">Flagellar motor protein MotA</fullName>
    </submittedName>
</protein>
<dbReference type="Pfam" id="PF01618">
    <property type="entry name" value="MotA_ExbB"/>
    <property type="match status" value="1"/>
</dbReference>
<keyword evidence="10" id="KW-0969">Cilium</keyword>
<comment type="subcellular location">
    <subcellularLocation>
        <location evidence="1">Cell membrane</location>
        <topology evidence="1">Multi-pass membrane protein</topology>
    </subcellularLocation>
    <subcellularLocation>
        <location evidence="6">Membrane</location>
        <topology evidence="6">Multi-pass membrane protein</topology>
    </subcellularLocation>
</comment>
<evidence type="ECO:0000256" key="2">
    <source>
        <dbReference type="ARBA" id="ARBA00022475"/>
    </source>
</evidence>
<keyword evidence="4 8" id="KW-1133">Transmembrane helix</keyword>
<keyword evidence="11" id="KW-1185">Reference proteome</keyword>
<comment type="similarity">
    <text evidence="6">Belongs to the exbB/tolQ family.</text>
</comment>
<dbReference type="PANTHER" id="PTHR30625:SF11">
    <property type="entry name" value="MOTA_TOLQ_EXBB PROTON CHANNEL DOMAIN-CONTAINING PROTEIN"/>
    <property type="match status" value="1"/>
</dbReference>
<evidence type="ECO:0000259" key="9">
    <source>
        <dbReference type="Pfam" id="PF01618"/>
    </source>
</evidence>